<dbReference type="Proteomes" id="UP000016496">
    <property type="component" value="Unassembled WGS sequence"/>
</dbReference>
<organism evidence="1 2">
    <name type="scientific">Bacteroides pyogenes F0041</name>
    <dbReference type="NCBI Taxonomy" id="1321819"/>
    <lineage>
        <taxon>Bacteria</taxon>
        <taxon>Pseudomonadati</taxon>
        <taxon>Bacteroidota</taxon>
        <taxon>Bacteroidia</taxon>
        <taxon>Bacteroidales</taxon>
        <taxon>Bacteroidaceae</taxon>
        <taxon>Bacteroides</taxon>
    </lineage>
</organism>
<proteinExistence type="predicted"/>
<dbReference type="HOGENOM" id="CLU_3022485_0_0_10"/>
<protein>
    <submittedName>
        <fullName evidence="1">Uncharacterized protein</fullName>
    </submittedName>
</protein>
<dbReference type="EMBL" id="AWSV01000160">
    <property type="protein sequence ID" value="ERI81510.1"/>
    <property type="molecule type" value="Genomic_DNA"/>
</dbReference>
<sequence length="55" mass="6553">MERRFILFIFLIYFITSFARSNFHLRATELSWIPDIVFICGRNGCCLFTMGFHSL</sequence>
<accession>U2CAE2</accession>
<reference evidence="1 2" key="1">
    <citation type="submission" date="2013-08" db="EMBL/GenBank/DDBJ databases">
        <authorList>
            <person name="Weinstock G."/>
            <person name="Sodergren E."/>
            <person name="Wylie T."/>
            <person name="Fulton L."/>
            <person name="Fulton R."/>
            <person name="Fronick C."/>
            <person name="O'Laughlin M."/>
            <person name="Godfrey J."/>
            <person name="Miner T."/>
            <person name="Herter B."/>
            <person name="Appelbaum E."/>
            <person name="Cordes M."/>
            <person name="Lek S."/>
            <person name="Wollam A."/>
            <person name="Pepin K.H."/>
            <person name="Palsikar V.B."/>
            <person name="Mitreva M."/>
            <person name="Wilson R.K."/>
        </authorList>
    </citation>
    <scope>NUCLEOTIDE SEQUENCE [LARGE SCALE GENOMIC DNA]</scope>
    <source>
        <strain evidence="1 2">F0041</strain>
    </source>
</reference>
<dbReference type="AlphaFoldDB" id="U2CAE2"/>
<evidence type="ECO:0000313" key="1">
    <source>
        <dbReference type="EMBL" id="ERI81510.1"/>
    </source>
</evidence>
<gene>
    <name evidence="1" type="ORF">HMPREF1981_03135</name>
</gene>
<comment type="caution">
    <text evidence="1">The sequence shown here is derived from an EMBL/GenBank/DDBJ whole genome shotgun (WGS) entry which is preliminary data.</text>
</comment>
<name>U2CAE2_9BACE</name>
<evidence type="ECO:0000313" key="2">
    <source>
        <dbReference type="Proteomes" id="UP000016496"/>
    </source>
</evidence>